<dbReference type="Gene3D" id="2.30.130.40">
    <property type="entry name" value="LON domain-like"/>
    <property type="match status" value="1"/>
</dbReference>
<dbReference type="InterPro" id="IPR003111">
    <property type="entry name" value="Lon_prtase_N"/>
</dbReference>
<protein>
    <recommendedName>
        <fullName evidence="1">Lon N-terminal domain-containing protein</fullName>
    </recommendedName>
</protein>
<sequence length="188" mass="20955">MKTLSLFPLPVVLFPGTVLPLQIFELRYRRLVKECLADNAPFVLLHARNAAQPDIDFYPIGTSAMIVDWHPLPNQMIGIQVQGIERVRVSDSVPQSDGLLKGDVEPLVAFQYQDQDSASARLSAISAHLQQHSLLSFDASRINIDTADTFSFQLASLLPFSGANQQRLLEIDSPLERLELIATLLEEF</sequence>
<keyword evidence="3" id="KW-1185">Reference proteome</keyword>
<comment type="caution">
    <text evidence="2">The sequence shown here is derived from an EMBL/GenBank/DDBJ whole genome shotgun (WGS) entry which is preliminary data.</text>
</comment>
<accession>A0A430KVX7</accession>
<gene>
    <name evidence="2" type="ORF">EH243_00780</name>
</gene>
<dbReference type="PANTHER" id="PTHR46732">
    <property type="entry name" value="ATP-DEPENDENT PROTEASE LA (LON) DOMAIN PROTEIN"/>
    <property type="match status" value="1"/>
</dbReference>
<dbReference type="PROSITE" id="PS51787">
    <property type="entry name" value="LON_N"/>
    <property type="match status" value="1"/>
</dbReference>
<dbReference type="PANTHER" id="PTHR46732:SF8">
    <property type="entry name" value="ATP-DEPENDENT PROTEASE LA (LON) DOMAIN PROTEIN"/>
    <property type="match status" value="1"/>
</dbReference>
<dbReference type="InterPro" id="IPR015947">
    <property type="entry name" value="PUA-like_sf"/>
</dbReference>
<dbReference type="InterPro" id="IPR046336">
    <property type="entry name" value="Lon_prtase_N_sf"/>
</dbReference>
<evidence type="ECO:0000313" key="3">
    <source>
        <dbReference type="Proteomes" id="UP000283087"/>
    </source>
</evidence>
<dbReference type="Pfam" id="PF02190">
    <property type="entry name" value="LON_substr_bdg"/>
    <property type="match status" value="1"/>
</dbReference>
<dbReference type="Gene3D" id="1.20.58.1480">
    <property type="match status" value="1"/>
</dbReference>
<proteinExistence type="predicted"/>
<dbReference type="SMART" id="SM00464">
    <property type="entry name" value="LON"/>
    <property type="match status" value="1"/>
</dbReference>
<organism evidence="2 3">
    <name type="scientific">Amphritea opalescens</name>
    <dbReference type="NCBI Taxonomy" id="2490544"/>
    <lineage>
        <taxon>Bacteria</taxon>
        <taxon>Pseudomonadati</taxon>
        <taxon>Pseudomonadota</taxon>
        <taxon>Gammaproteobacteria</taxon>
        <taxon>Oceanospirillales</taxon>
        <taxon>Oceanospirillaceae</taxon>
        <taxon>Amphritea</taxon>
    </lineage>
</organism>
<evidence type="ECO:0000259" key="1">
    <source>
        <dbReference type="PROSITE" id="PS51787"/>
    </source>
</evidence>
<dbReference type="SUPFAM" id="SSF88697">
    <property type="entry name" value="PUA domain-like"/>
    <property type="match status" value="1"/>
</dbReference>
<dbReference type="EMBL" id="RQXW01000001">
    <property type="protein sequence ID" value="RTE67514.1"/>
    <property type="molecule type" value="Genomic_DNA"/>
</dbReference>
<reference evidence="2 3" key="1">
    <citation type="submission" date="2018-11" db="EMBL/GenBank/DDBJ databases">
        <title>The draft genome sequence of Amphritea opalescens ANRC-JH13T.</title>
        <authorList>
            <person name="Fang Z."/>
            <person name="Zhang Y."/>
            <person name="Han X."/>
        </authorList>
    </citation>
    <scope>NUCLEOTIDE SEQUENCE [LARGE SCALE GENOMIC DNA]</scope>
    <source>
        <strain evidence="2 3">ANRC-JH13</strain>
    </source>
</reference>
<feature type="domain" description="Lon N-terminal" evidence="1">
    <location>
        <begin position="1"/>
        <end position="188"/>
    </location>
</feature>
<dbReference type="Proteomes" id="UP000283087">
    <property type="component" value="Unassembled WGS sequence"/>
</dbReference>
<dbReference type="AlphaFoldDB" id="A0A430KVX7"/>
<name>A0A430KVX7_9GAMM</name>
<dbReference type="OrthoDB" id="8558970at2"/>
<dbReference type="RefSeq" id="WP_126156725.1">
    <property type="nucleotide sequence ID" value="NZ_RQXW01000001.1"/>
</dbReference>
<evidence type="ECO:0000313" key="2">
    <source>
        <dbReference type="EMBL" id="RTE67514.1"/>
    </source>
</evidence>